<dbReference type="Proteomes" id="UP001307889">
    <property type="component" value="Chromosome 13"/>
</dbReference>
<proteinExistence type="inferred from homology"/>
<evidence type="ECO:0000256" key="4">
    <source>
        <dbReference type="RuleBase" id="RU000561"/>
    </source>
</evidence>
<evidence type="ECO:0000256" key="1">
    <source>
        <dbReference type="ARBA" id="ARBA00007698"/>
    </source>
</evidence>
<dbReference type="InterPro" id="IPR005813">
    <property type="entry name" value="Ribosomal_bL20"/>
</dbReference>
<dbReference type="SUPFAM" id="SSF74731">
    <property type="entry name" value="Ribosomal protein L20"/>
    <property type="match status" value="1"/>
</dbReference>
<dbReference type="InterPro" id="IPR035566">
    <property type="entry name" value="Ribosomal_protein_bL20_C"/>
</dbReference>
<dbReference type="GO" id="GO:0005840">
    <property type="term" value="C:ribosome"/>
    <property type="evidence" value="ECO:0007669"/>
    <property type="project" value="UniProtKB-KW"/>
</dbReference>
<name>A0ABN7BBK3_9HEMI</name>
<keyword evidence="2 4" id="KW-0689">Ribosomal protein</keyword>
<reference evidence="6 7" key="1">
    <citation type="submission" date="2023-09" db="EMBL/GenBank/DDBJ databases">
        <title>Nesidiocoris tenuis whole genome shotgun sequence.</title>
        <authorList>
            <person name="Shibata T."/>
            <person name="Shimoda M."/>
            <person name="Kobayashi T."/>
            <person name="Uehara T."/>
        </authorList>
    </citation>
    <scope>NUCLEOTIDE SEQUENCE [LARGE SCALE GENOMIC DNA]</scope>
    <source>
        <strain evidence="6 7">Japan</strain>
    </source>
</reference>
<accession>A0ABN7BBK3</accession>
<comment type="similarity">
    <text evidence="1 4">Belongs to the bacterial ribosomal protein bL20 family.</text>
</comment>
<dbReference type="Gene3D" id="6.10.160.10">
    <property type="match status" value="1"/>
</dbReference>
<evidence type="ECO:0000313" key="7">
    <source>
        <dbReference type="Proteomes" id="UP001307889"/>
    </source>
</evidence>
<dbReference type="Gene3D" id="1.10.1900.20">
    <property type="entry name" value="Ribosomal protein L20"/>
    <property type="match status" value="1"/>
</dbReference>
<dbReference type="CDD" id="cd07026">
    <property type="entry name" value="Ribosomal_L20"/>
    <property type="match status" value="1"/>
</dbReference>
<keyword evidence="3 4" id="KW-0687">Ribonucleoprotein</keyword>
<evidence type="ECO:0000256" key="5">
    <source>
        <dbReference type="SAM" id="MobiDB-lite"/>
    </source>
</evidence>
<evidence type="ECO:0000256" key="2">
    <source>
        <dbReference type="ARBA" id="ARBA00022980"/>
    </source>
</evidence>
<evidence type="ECO:0000313" key="6">
    <source>
        <dbReference type="EMBL" id="BET01770.1"/>
    </source>
</evidence>
<dbReference type="EMBL" id="AP028921">
    <property type="protein sequence ID" value="BET01770.1"/>
    <property type="molecule type" value="Genomic_DNA"/>
</dbReference>
<evidence type="ECO:0000256" key="3">
    <source>
        <dbReference type="ARBA" id="ARBA00023274"/>
    </source>
</evidence>
<organism evidence="6 7">
    <name type="scientific">Nesidiocoris tenuis</name>
    <dbReference type="NCBI Taxonomy" id="355587"/>
    <lineage>
        <taxon>Eukaryota</taxon>
        <taxon>Metazoa</taxon>
        <taxon>Ecdysozoa</taxon>
        <taxon>Arthropoda</taxon>
        <taxon>Hexapoda</taxon>
        <taxon>Insecta</taxon>
        <taxon>Pterygota</taxon>
        <taxon>Neoptera</taxon>
        <taxon>Paraneoptera</taxon>
        <taxon>Hemiptera</taxon>
        <taxon>Heteroptera</taxon>
        <taxon>Panheteroptera</taxon>
        <taxon>Cimicomorpha</taxon>
        <taxon>Miridae</taxon>
        <taxon>Dicyphina</taxon>
        <taxon>Nesidiocoris</taxon>
    </lineage>
</organism>
<sequence>MVFTSAVQLAKRAGLDQYWKKRRIFRLSAHYYGRARNCYVLAIRAVHRSLAFATKARKFKKEDMAQLWETRIAAGSEQHGVKYPHLREGLHRCNIHLNRKTLADLAIWEPYTFRALTQIAWTKMRQDGDREVKEMDGIPPNNVVVPSSKN</sequence>
<dbReference type="Pfam" id="PF00453">
    <property type="entry name" value="Ribosomal_L20"/>
    <property type="match status" value="1"/>
</dbReference>
<keyword evidence="7" id="KW-1185">Reference proteome</keyword>
<dbReference type="PRINTS" id="PR00062">
    <property type="entry name" value="RIBOSOMALL20"/>
</dbReference>
<gene>
    <name evidence="6" type="ORF">NTJ_14587</name>
</gene>
<dbReference type="PANTHER" id="PTHR10986">
    <property type="entry name" value="39S RIBOSOMAL PROTEIN L20"/>
    <property type="match status" value="1"/>
</dbReference>
<protein>
    <submittedName>
        <fullName evidence="6">Ribosomal protein L20</fullName>
    </submittedName>
</protein>
<feature type="region of interest" description="Disordered" evidence="5">
    <location>
        <begin position="131"/>
        <end position="150"/>
    </location>
</feature>
<dbReference type="NCBIfam" id="TIGR01032">
    <property type="entry name" value="rplT_bact"/>
    <property type="match status" value="1"/>
</dbReference>